<feature type="transmembrane region" description="Helical" evidence="1">
    <location>
        <begin position="156"/>
        <end position="176"/>
    </location>
</feature>
<evidence type="ECO:0000313" key="3">
    <source>
        <dbReference type="Proteomes" id="UP001289066"/>
    </source>
</evidence>
<comment type="caution">
    <text evidence="2">The sequence shown here is derived from an EMBL/GenBank/DDBJ whole genome shotgun (WGS) entry which is preliminary data.</text>
</comment>
<feature type="non-terminal residue" evidence="2">
    <location>
        <position position="248"/>
    </location>
</feature>
<dbReference type="Proteomes" id="UP001289066">
    <property type="component" value="Unassembled WGS sequence"/>
</dbReference>
<name>A0AAW9IW48_CLOPF</name>
<reference evidence="2" key="1">
    <citation type="submission" date="2019-11" db="EMBL/GenBank/DDBJ databases">
        <title>Characterization of Clostridium perfringens isolates from swine manure treated agricultural soils.</title>
        <authorList>
            <person name="Wushke S.T."/>
        </authorList>
    </citation>
    <scope>NUCLEOTIDE SEQUENCE</scope>
    <source>
        <strain evidence="2">X15</strain>
    </source>
</reference>
<evidence type="ECO:0000313" key="2">
    <source>
        <dbReference type="EMBL" id="MDZ5034179.1"/>
    </source>
</evidence>
<gene>
    <name evidence="2" type="ORF">GNF81_15800</name>
</gene>
<evidence type="ECO:0000256" key="1">
    <source>
        <dbReference type="SAM" id="Phobius"/>
    </source>
</evidence>
<dbReference type="EMBL" id="WNVG01000298">
    <property type="protein sequence ID" value="MDZ5034179.1"/>
    <property type="molecule type" value="Genomic_DNA"/>
</dbReference>
<feature type="non-terminal residue" evidence="2">
    <location>
        <position position="1"/>
    </location>
</feature>
<sequence>ATEGFMQTGCYKDYKGKAAIEVAAKDRNVTAGEMTEDKFQRGCDTFLNSLKSDGEKSNIVMTKDLLEHAVYADILVMQELRLRNMRGESTEHLLDIPKDAGRHFYENEDLYYRDYIDKNAHNESEKALALSIWNSVKKPYTYYSGFTQWANGIEHMMFFSFVLMIMGGIFAGSIIAKDKENGMDEIITTTMKGRKNLTVAKIVIPWVMAFIIYLCGVGVYVVLLRLLLPADALNTSIQVFSESFLPYN</sequence>
<protein>
    <recommendedName>
        <fullName evidence="4">ABC transporter permease</fullName>
    </recommendedName>
</protein>
<proteinExistence type="predicted"/>
<evidence type="ECO:0008006" key="4">
    <source>
        <dbReference type="Google" id="ProtNLM"/>
    </source>
</evidence>
<dbReference type="AlphaFoldDB" id="A0AAW9IW48"/>
<keyword evidence="1" id="KW-0472">Membrane</keyword>
<keyword evidence="1" id="KW-0812">Transmembrane</keyword>
<keyword evidence="1" id="KW-1133">Transmembrane helix</keyword>
<accession>A0AAW9IW48</accession>
<organism evidence="2 3">
    <name type="scientific">Clostridium perfringens</name>
    <dbReference type="NCBI Taxonomy" id="1502"/>
    <lineage>
        <taxon>Bacteria</taxon>
        <taxon>Bacillati</taxon>
        <taxon>Bacillota</taxon>
        <taxon>Clostridia</taxon>
        <taxon>Eubacteriales</taxon>
        <taxon>Clostridiaceae</taxon>
        <taxon>Clostridium</taxon>
    </lineage>
</organism>
<feature type="transmembrane region" description="Helical" evidence="1">
    <location>
        <begin position="197"/>
        <end position="223"/>
    </location>
</feature>